<evidence type="ECO:0000256" key="4">
    <source>
        <dbReference type="ARBA" id="ARBA00022842"/>
    </source>
</evidence>
<dbReference type="Gene3D" id="3.40.50.1000">
    <property type="entry name" value="HAD superfamily/HAD-like"/>
    <property type="match status" value="1"/>
</dbReference>
<reference evidence="6 7" key="1">
    <citation type="submission" date="2018-10" db="EMBL/GenBank/DDBJ databases">
        <title>Natrarchaeobius chitinivorans gen. nov., sp. nov., and Natrarchaeobius haloalkaliphilus sp. nov., alkaliphilic, chitin-utilizing haloarchaea from hypersaline alkaline lakes.</title>
        <authorList>
            <person name="Sorokin D.Y."/>
            <person name="Elcheninov A.G."/>
            <person name="Kostrikina N.A."/>
            <person name="Bale N.J."/>
            <person name="Sinninghe Damste J.S."/>
            <person name="Khijniak T.V."/>
            <person name="Kublanov I.V."/>
            <person name="Toshchakov S.V."/>
        </authorList>
    </citation>
    <scope>NUCLEOTIDE SEQUENCE [LARGE SCALE GENOMIC DNA]</scope>
    <source>
        <strain evidence="6 7">AArcht-Sl</strain>
    </source>
</reference>
<organism evidence="6 7">
    <name type="scientific">Natrarchaeobius halalkaliphilus</name>
    <dbReference type="NCBI Taxonomy" id="1679091"/>
    <lineage>
        <taxon>Archaea</taxon>
        <taxon>Methanobacteriati</taxon>
        <taxon>Methanobacteriota</taxon>
        <taxon>Stenosarchaea group</taxon>
        <taxon>Halobacteria</taxon>
        <taxon>Halobacteriales</taxon>
        <taxon>Natrialbaceae</taxon>
        <taxon>Natrarchaeobius</taxon>
    </lineage>
</organism>
<dbReference type="InterPro" id="IPR051600">
    <property type="entry name" value="Beta-PGM-like"/>
</dbReference>
<name>A0A3N6NUB3_9EURY</name>
<keyword evidence="3" id="KW-0479">Metal-binding</keyword>
<dbReference type="Proteomes" id="UP000273828">
    <property type="component" value="Unassembled WGS sequence"/>
</dbReference>
<dbReference type="PANTHER" id="PTHR46193:SF18">
    <property type="entry name" value="HEXITOL PHOSPHATASE B"/>
    <property type="match status" value="1"/>
</dbReference>
<dbReference type="EMBL" id="REFY01000007">
    <property type="protein sequence ID" value="RQG86740.1"/>
    <property type="molecule type" value="Genomic_DNA"/>
</dbReference>
<comment type="similarity">
    <text evidence="2">Belongs to the HAD-like hydrolase superfamily.</text>
</comment>
<dbReference type="SFLD" id="SFLDG01129">
    <property type="entry name" value="C1.5:_HAD__Beta-PGM__Phosphata"/>
    <property type="match status" value="1"/>
</dbReference>
<gene>
    <name evidence="6" type="ORF">EA462_16530</name>
</gene>
<dbReference type="SFLD" id="SFLDS00003">
    <property type="entry name" value="Haloacid_Dehalogenase"/>
    <property type="match status" value="1"/>
</dbReference>
<keyword evidence="4" id="KW-0460">Magnesium</keyword>
<accession>A0A3N6NUB3</accession>
<evidence type="ECO:0000256" key="3">
    <source>
        <dbReference type="ARBA" id="ARBA00022723"/>
    </source>
</evidence>
<evidence type="ECO:0000313" key="6">
    <source>
        <dbReference type="EMBL" id="RQG86740.1"/>
    </source>
</evidence>
<dbReference type="OrthoDB" id="372285at2157"/>
<dbReference type="GO" id="GO:0003824">
    <property type="term" value="F:catalytic activity"/>
    <property type="evidence" value="ECO:0007669"/>
    <property type="project" value="UniProtKB-ARBA"/>
</dbReference>
<dbReference type="NCBIfam" id="TIGR01509">
    <property type="entry name" value="HAD-SF-IA-v3"/>
    <property type="match status" value="1"/>
</dbReference>
<comment type="caution">
    <text evidence="6">The sequence shown here is derived from an EMBL/GenBank/DDBJ whole genome shotgun (WGS) entry which is preliminary data.</text>
</comment>
<dbReference type="Gene3D" id="1.10.150.240">
    <property type="entry name" value="Putative phosphatase, domain 2"/>
    <property type="match status" value="1"/>
</dbReference>
<dbReference type="InterPro" id="IPR023198">
    <property type="entry name" value="PGP-like_dom2"/>
</dbReference>
<evidence type="ECO:0000256" key="5">
    <source>
        <dbReference type="ARBA" id="ARBA00023277"/>
    </source>
</evidence>
<protein>
    <submittedName>
        <fullName evidence="6">HAD family phosphatase</fullName>
    </submittedName>
</protein>
<evidence type="ECO:0000313" key="7">
    <source>
        <dbReference type="Proteomes" id="UP000273828"/>
    </source>
</evidence>
<dbReference type="SUPFAM" id="SSF56784">
    <property type="entry name" value="HAD-like"/>
    <property type="match status" value="1"/>
</dbReference>
<evidence type="ECO:0000256" key="2">
    <source>
        <dbReference type="ARBA" id="ARBA00007958"/>
    </source>
</evidence>
<dbReference type="InterPro" id="IPR023214">
    <property type="entry name" value="HAD_sf"/>
</dbReference>
<comment type="cofactor">
    <cofactor evidence="1">
        <name>Mg(2+)</name>
        <dbReference type="ChEBI" id="CHEBI:18420"/>
    </cofactor>
</comment>
<dbReference type="PANTHER" id="PTHR46193">
    <property type="entry name" value="6-PHOSPHOGLUCONATE PHOSPHATASE"/>
    <property type="match status" value="1"/>
</dbReference>
<keyword evidence="5" id="KW-0119">Carbohydrate metabolism</keyword>
<dbReference type="InterPro" id="IPR036412">
    <property type="entry name" value="HAD-like_sf"/>
</dbReference>
<proteinExistence type="inferred from homology"/>
<dbReference type="AlphaFoldDB" id="A0A3N6NUB3"/>
<dbReference type="RefSeq" id="WP_124179636.1">
    <property type="nucleotide sequence ID" value="NZ_REFY01000007.1"/>
</dbReference>
<dbReference type="InterPro" id="IPR006439">
    <property type="entry name" value="HAD-SF_hydro_IA"/>
</dbReference>
<dbReference type="Pfam" id="PF00702">
    <property type="entry name" value="Hydrolase"/>
    <property type="match status" value="1"/>
</dbReference>
<evidence type="ECO:0000256" key="1">
    <source>
        <dbReference type="ARBA" id="ARBA00001946"/>
    </source>
</evidence>
<dbReference type="GO" id="GO:0046872">
    <property type="term" value="F:metal ion binding"/>
    <property type="evidence" value="ECO:0007669"/>
    <property type="project" value="UniProtKB-KW"/>
</dbReference>
<keyword evidence="7" id="KW-1185">Reference proteome</keyword>
<sequence length="216" mass="23961">MTRAVLFDMDGVLVDSEPHWKRYWQTEVFPEAVDGEPTLEDVTGRNFRESLVALDETYGLPGGPDRFEAEVEAFAERMYRERATVTEGMPALVSSLQDRVSSFGIVSSSPRRWITLVVDRSDLSAPDVIVSAEDIEAPGKPDPAIYEHALERLDVDPFDALVVEDSIHGARAASRAGTTVVRYEYGGDPEPIPEAEYVADDLPQLRTLLFELSADD</sequence>